<feature type="domain" description="Caspase family p20" evidence="10">
    <location>
        <begin position="63"/>
        <end position="203"/>
    </location>
</feature>
<dbReference type="InterPro" id="IPR029030">
    <property type="entry name" value="Caspase-like_dom_sf"/>
</dbReference>
<evidence type="ECO:0000256" key="4">
    <source>
        <dbReference type="ARBA" id="ARBA00022801"/>
    </source>
</evidence>
<dbReference type="PROSITE" id="PS50208">
    <property type="entry name" value="CASPASE_P20"/>
    <property type="match status" value="1"/>
</dbReference>
<evidence type="ECO:0000259" key="9">
    <source>
        <dbReference type="PROSITE" id="PS50207"/>
    </source>
</evidence>
<proteinExistence type="inferred from homology"/>
<dbReference type="CDD" id="cd00032">
    <property type="entry name" value="CASc"/>
    <property type="match status" value="1"/>
</dbReference>
<organism evidence="11 12">
    <name type="scientific">Diploscapter pachys</name>
    <dbReference type="NCBI Taxonomy" id="2018661"/>
    <lineage>
        <taxon>Eukaryota</taxon>
        <taxon>Metazoa</taxon>
        <taxon>Ecdysozoa</taxon>
        <taxon>Nematoda</taxon>
        <taxon>Chromadorea</taxon>
        <taxon>Rhabditida</taxon>
        <taxon>Rhabditina</taxon>
        <taxon>Rhabditomorpha</taxon>
        <taxon>Rhabditoidea</taxon>
        <taxon>Rhabditidae</taxon>
        <taxon>Diploscapter</taxon>
    </lineage>
</organism>
<name>A0A2A2LL77_9BILA</name>
<dbReference type="STRING" id="2018661.A0A2A2LL77"/>
<dbReference type="InterPro" id="IPR001309">
    <property type="entry name" value="Pept_C14_p20"/>
</dbReference>
<dbReference type="InterPro" id="IPR011600">
    <property type="entry name" value="Pept_C14_caspase"/>
</dbReference>
<keyword evidence="2" id="KW-0645">Protease</keyword>
<dbReference type="OrthoDB" id="6116485at2759"/>
<dbReference type="InterPro" id="IPR002398">
    <property type="entry name" value="Pept_C14"/>
</dbReference>
<dbReference type="InterPro" id="IPR033139">
    <property type="entry name" value="Caspase_cys_AS"/>
</dbReference>
<accession>A0A2A2LL77</accession>
<dbReference type="SUPFAM" id="SSF52129">
    <property type="entry name" value="Caspase-like"/>
    <property type="match status" value="1"/>
</dbReference>
<feature type="domain" description="Caspase family p10" evidence="9">
    <location>
        <begin position="231"/>
        <end position="317"/>
    </location>
</feature>
<evidence type="ECO:0000256" key="2">
    <source>
        <dbReference type="ARBA" id="ARBA00022670"/>
    </source>
</evidence>
<dbReference type="InterPro" id="IPR015917">
    <property type="entry name" value="Pept_C14A"/>
</dbReference>
<keyword evidence="6" id="KW-0865">Zymogen</keyword>
<dbReference type="AlphaFoldDB" id="A0A2A2LL77"/>
<dbReference type="GO" id="GO:0006508">
    <property type="term" value="P:proteolysis"/>
    <property type="evidence" value="ECO:0007669"/>
    <property type="project" value="UniProtKB-KW"/>
</dbReference>
<gene>
    <name evidence="11" type="ORF">WR25_15079</name>
</gene>
<dbReference type="GO" id="GO:0006915">
    <property type="term" value="P:apoptotic process"/>
    <property type="evidence" value="ECO:0007669"/>
    <property type="project" value="UniProtKB-KW"/>
</dbReference>
<evidence type="ECO:0000259" key="10">
    <source>
        <dbReference type="PROSITE" id="PS50208"/>
    </source>
</evidence>
<keyword evidence="12" id="KW-1185">Reference proteome</keyword>
<evidence type="ECO:0000256" key="6">
    <source>
        <dbReference type="ARBA" id="ARBA00023145"/>
    </source>
</evidence>
<comment type="similarity">
    <text evidence="1 7">Belongs to the peptidase C14A family.</text>
</comment>
<protein>
    <recommendedName>
        <fullName evidence="13">Caspase family p20 domain-containing protein</fullName>
    </recommendedName>
</protein>
<evidence type="ECO:0000313" key="11">
    <source>
        <dbReference type="EMBL" id="PAV86962.1"/>
    </source>
</evidence>
<dbReference type="PROSITE" id="PS50207">
    <property type="entry name" value="CASPASE_P10"/>
    <property type="match status" value="1"/>
</dbReference>
<dbReference type="Pfam" id="PF00656">
    <property type="entry name" value="Peptidase_C14"/>
    <property type="match status" value="1"/>
</dbReference>
<dbReference type="PRINTS" id="PR00376">
    <property type="entry name" value="IL1BCENZYME"/>
</dbReference>
<dbReference type="PROSITE" id="PS01122">
    <property type="entry name" value="CASPASE_CYS"/>
    <property type="match status" value="1"/>
</dbReference>
<evidence type="ECO:0000256" key="7">
    <source>
        <dbReference type="RuleBase" id="RU003971"/>
    </source>
</evidence>
<dbReference type="SMART" id="SM00115">
    <property type="entry name" value="CASc"/>
    <property type="match status" value="1"/>
</dbReference>
<feature type="region of interest" description="Disordered" evidence="8">
    <location>
        <begin position="1"/>
        <end position="25"/>
    </location>
</feature>
<dbReference type="PANTHER" id="PTHR47901:SF8">
    <property type="entry name" value="CASPASE-3"/>
    <property type="match status" value="1"/>
</dbReference>
<evidence type="ECO:0000256" key="1">
    <source>
        <dbReference type="ARBA" id="ARBA00010134"/>
    </source>
</evidence>
<evidence type="ECO:0000256" key="5">
    <source>
        <dbReference type="ARBA" id="ARBA00022807"/>
    </source>
</evidence>
<keyword evidence="3" id="KW-0053">Apoptosis</keyword>
<evidence type="ECO:0000313" key="12">
    <source>
        <dbReference type="Proteomes" id="UP000218231"/>
    </source>
</evidence>
<evidence type="ECO:0000256" key="3">
    <source>
        <dbReference type="ARBA" id="ARBA00022703"/>
    </source>
</evidence>
<feature type="compositionally biased region" description="Basic and acidic residues" evidence="8">
    <location>
        <begin position="8"/>
        <end position="25"/>
    </location>
</feature>
<reference evidence="11 12" key="1">
    <citation type="journal article" date="2017" name="Curr. Biol.">
        <title>Genome architecture and evolution of a unichromosomal asexual nematode.</title>
        <authorList>
            <person name="Fradin H."/>
            <person name="Zegar C."/>
            <person name="Gutwein M."/>
            <person name="Lucas J."/>
            <person name="Kovtun M."/>
            <person name="Corcoran D."/>
            <person name="Baugh L.R."/>
            <person name="Kiontke K."/>
            <person name="Gunsalus K."/>
            <person name="Fitch D.H."/>
            <person name="Piano F."/>
        </authorList>
    </citation>
    <scope>NUCLEOTIDE SEQUENCE [LARGE SCALE GENOMIC DNA]</scope>
    <source>
        <strain evidence="11">PF1309</strain>
    </source>
</reference>
<dbReference type="Proteomes" id="UP000218231">
    <property type="component" value="Unassembled WGS sequence"/>
</dbReference>
<dbReference type="InterPro" id="IPR002138">
    <property type="entry name" value="Pept_C14_p10"/>
</dbReference>
<dbReference type="PANTHER" id="PTHR47901">
    <property type="entry name" value="CASPASE RECRUITMENT DOMAIN-CONTAINING PROTEIN 18"/>
    <property type="match status" value="1"/>
</dbReference>
<dbReference type="EMBL" id="LIAE01006614">
    <property type="protein sequence ID" value="PAV86962.1"/>
    <property type="molecule type" value="Genomic_DNA"/>
</dbReference>
<comment type="caution">
    <text evidence="11">The sequence shown here is derived from an EMBL/GenBank/DDBJ whole genome shotgun (WGS) entry which is preliminary data.</text>
</comment>
<keyword evidence="5" id="KW-0788">Thiol protease</keyword>
<sequence>MIESDREDFEKHPHDPDHQVDDSDVSKLPEFEVKIEMCKTTRAIELPYYQKNKDMIYKNFSTPKGLVLIINNKEFDQLEARYGTEVDEKKLKNLFEQFGYKVQILNDRTAKEMMEDAKKFAEDIDHESAQSCIVVVLTHGEYDELTGKDCSPPYNAKFKQSYDPIKYGRVNTHVFLRCFNSEKAPLLANKPKLFFFQACRGGKKDSGTSVIEDYPSAKILSIDDNKDNTKPIEADFIVCHASAPNYVSLRQPDDGSWFVHAICEVFGEFAAEEDLNSLLTRVNKRVAERYGNIGDGTNIKQISEFSSRLTKKFYFFPGIKSEADPNMGGRTHVANATRYNIWVQCDSDRHIMTERSQQVVDSYSEEYKKIFSDEDSASAGTQMSTFFERGEAEFEAQMSIINHKFTGNLYNTVLYKEFPNTRLVLDTGIERMEQRYTMPTNKGDIYMGLSKTDKLNLLVQSDANV</sequence>
<evidence type="ECO:0000256" key="8">
    <source>
        <dbReference type="SAM" id="MobiDB-lite"/>
    </source>
</evidence>
<keyword evidence="4" id="KW-0378">Hydrolase</keyword>
<dbReference type="PROSITE" id="PS01121">
    <property type="entry name" value="CASPASE_HIS"/>
    <property type="match status" value="1"/>
</dbReference>
<evidence type="ECO:0008006" key="13">
    <source>
        <dbReference type="Google" id="ProtNLM"/>
    </source>
</evidence>
<dbReference type="Gene3D" id="3.40.50.1460">
    <property type="match status" value="1"/>
</dbReference>
<dbReference type="GO" id="GO:0004197">
    <property type="term" value="F:cysteine-type endopeptidase activity"/>
    <property type="evidence" value="ECO:0007669"/>
    <property type="project" value="InterPro"/>
</dbReference>
<dbReference type="InterPro" id="IPR016129">
    <property type="entry name" value="Caspase_his_AS"/>
</dbReference>